<keyword evidence="1" id="KW-0472">Membrane</keyword>
<sequence length="144" mass="17425">MKKQNYTNHRRYYPPHHFILLPLLFLSLIYGIYRSFVEPESTPWILFSVIVFFQLYTVIMLRQHYALGNQNRILRAEFSLRYFELYGERSEPVLEKLSFNQVAALRFAPDNEFKELLHHTLQDNLSGDQIKRKITNWRADHHRV</sequence>
<evidence type="ECO:0000313" key="3">
    <source>
        <dbReference type="Proteomes" id="UP000694480"/>
    </source>
</evidence>
<evidence type="ECO:0000256" key="1">
    <source>
        <dbReference type="SAM" id="Phobius"/>
    </source>
</evidence>
<keyword evidence="1" id="KW-0812">Transmembrane</keyword>
<accession>A0A931E7Y3</accession>
<dbReference type="Proteomes" id="UP000694480">
    <property type="component" value="Unassembled WGS sequence"/>
</dbReference>
<reference evidence="2" key="1">
    <citation type="submission" date="2020-11" db="EMBL/GenBank/DDBJ databases">
        <title>Genome seq and assembly of Planobacterium sp.</title>
        <authorList>
            <person name="Chhetri G."/>
        </authorList>
    </citation>
    <scope>NUCLEOTIDE SEQUENCE</scope>
    <source>
        <strain evidence="2">GCR5</strain>
    </source>
</reference>
<dbReference type="RefSeq" id="WP_194739341.1">
    <property type="nucleotide sequence ID" value="NZ_JADKYY010000006.1"/>
</dbReference>
<feature type="transmembrane region" description="Helical" evidence="1">
    <location>
        <begin position="12"/>
        <end position="32"/>
    </location>
</feature>
<feature type="transmembrane region" description="Helical" evidence="1">
    <location>
        <begin position="44"/>
        <end position="62"/>
    </location>
</feature>
<proteinExistence type="predicted"/>
<dbReference type="EMBL" id="JADKYY010000006">
    <property type="protein sequence ID" value="MBF5027411.1"/>
    <property type="molecule type" value="Genomic_DNA"/>
</dbReference>
<name>A0A931E7Y3_9FLAO</name>
<keyword evidence="1" id="KW-1133">Transmembrane helix</keyword>
<dbReference type="Pfam" id="PF20136">
    <property type="entry name" value="DUF6526"/>
    <property type="match status" value="1"/>
</dbReference>
<dbReference type="AlphaFoldDB" id="A0A931E7Y3"/>
<organism evidence="2 3">
    <name type="scientific">Planobacterium oryzisoli</name>
    <dbReference type="NCBI Taxonomy" id="2771435"/>
    <lineage>
        <taxon>Bacteria</taxon>
        <taxon>Pseudomonadati</taxon>
        <taxon>Bacteroidota</taxon>
        <taxon>Flavobacteriia</taxon>
        <taxon>Flavobacteriales</taxon>
        <taxon>Weeksellaceae</taxon>
        <taxon>Chryseobacterium group</taxon>
        <taxon>Chryseobacterium</taxon>
    </lineage>
</organism>
<gene>
    <name evidence="2" type="ORF">IC612_06320</name>
</gene>
<keyword evidence="3" id="KW-1185">Reference proteome</keyword>
<comment type="caution">
    <text evidence="2">The sequence shown here is derived from an EMBL/GenBank/DDBJ whole genome shotgun (WGS) entry which is preliminary data.</text>
</comment>
<evidence type="ECO:0000313" key="2">
    <source>
        <dbReference type="EMBL" id="MBF5027411.1"/>
    </source>
</evidence>
<dbReference type="InterPro" id="IPR045385">
    <property type="entry name" value="DUF6526"/>
</dbReference>
<protein>
    <submittedName>
        <fullName evidence="2">Uncharacterized protein</fullName>
    </submittedName>
</protein>